<gene>
    <name evidence="2" type="ORF">SacazDRAFT_01499</name>
</gene>
<dbReference type="NCBIfam" id="TIGR03083">
    <property type="entry name" value="maleylpyruvate isomerase family mycothiol-dependent enzyme"/>
    <property type="match status" value="1"/>
</dbReference>
<name>H8G8L9_9PSEU</name>
<dbReference type="PANTHER" id="PTHR40758:SF1">
    <property type="entry name" value="CONSERVED PROTEIN"/>
    <property type="match status" value="1"/>
</dbReference>
<dbReference type="Pfam" id="PF11716">
    <property type="entry name" value="MDMPI_N"/>
    <property type="match status" value="1"/>
</dbReference>
<dbReference type="GO" id="GO:0046872">
    <property type="term" value="F:metal ion binding"/>
    <property type="evidence" value="ECO:0007669"/>
    <property type="project" value="InterPro"/>
</dbReference>
<dbReference type="EMBL" id="CM001466">
    <property type="protein sequence ID" value="EHY88428.1"/>
    <property type="molecule type" value="Genomic_DNA"/>
</dbReference>
<evidence type="ECO:0000259" key="1">
    <source>
        <dbReference type="Pfam" id="PF11716"/>
    </source>
</evidence>
<accession>H8G8L9</accession>
<protein>
    <recommendedName>
        <fullName evidence="1">Mycothiol-dependent maleylpyruvate isomerase metal-binding domain-containing protein</fullName>
    </recommendedName>
</protein>
<dbReference type="AlphaFoldDB" id="H8G8L9"/>
<dbReference type="SUPFAM" id="SSF109854">
    <property type="entry name" value="DinB/YfiT-like putative metalloenzymes"/>
    <property type="match status" value="1"/>
</dbReference>
<dbReference type="OrthoDB" id="3671213at2"/>
<reference evidence="2 3" key="1">
    <citation type="journal article" date="2012" name="Stand. Genomic Sci.">
        <title>Genome sequence of the soil bacterium Saccharomonospora azurea type strain (NA-128(T)).</title>
        <authorList>
            <person name="Klenk H.P."/>
            <person name="Held B."/>
            <person name="Lucas S."/>
            <person name="Lapidus A."/>
            <person name="Copeland A."/>
            <person name="Hammon N."/>
            <person name="Pitluck S."/>
            <person name="Goodwin L.A."/>
            <person name="Han C."/>
            <person name="Tapia R."/>
            <person name="Brambilla E.M."/>
            <person name="Potter G."/>
            <person name="Land M."/>
            <person name="Ivanova N."/>
            <person name="Rohde M."/>
            <person name="Goker M."/>
            <person name="Detter J.C."/>
            <person name="Kyrpides N.C."/>
            <person name="Woyke T."/>
        </authorList>
    </citation>
    <scope>NUCLEOTIDE SEQUENCE [LARGE SCALE GENOMIC DNA]</scope>
    <source>
        <strain evidence="2 3">NA-128</strain>
    </source>
</reference>
<dbReference type="Proteomes" id="UP000004705">
    <property type="component" value="Chromosome"/>
</dbReference>
<dbReference type="RefSeq" id="WP_005440140.1">
    <property type="nucleotide sequence ID" value="NZ_CM001466.1"/>
</dbReference>
<dbReference type="InterPro" id="IPR024344">
    <property type="entry name" value="MDMPI_metal-binding"/>
</dbReference>
<feature type="domain" description="Mycothiol-dependent maleylpyruvate isomerase metal-binding" evidence="1">
    <location>
        <begin position="23"/>
        <end position="133"/>
    </location>
</feature>
<sequence length="254" mass="27831">MRVASVIDHGRLLDVIGYEAELLVEVSRTGAPETAVPTCPGWTLSEVVRHVGSVHRAASHWVLRGEAPQNWQRDPVVGQTVQSYLREGAEGLCDVLVTRTPSARAATWWDGDPTAGFWYRRMAHETTVHRVDAEQALGVESAEIAHDVALDGIDEALLLWFGHRLPRLGVTGTRTATVAVRAAGCRWLARMTPECTVVRRSSPDDAHEVDAVVSGEPDQVYLWLWGRQGPGAVTVEGDHDAVGQLWALLRLATR</sequence>
<dbReference type="InterPro" id="IPR017517">
    <property type="entry name" value="Maleyloyr_isom"/>
</dbReference>
<dbReference type="InterPro" id="IPR034660">
    <property type="entry name" value="DinB/YfiT-like"/>
</dbReference>
<evidence type="ECO:0000313" key="2">
    <source>
        <dbReference type="EMBL" id="EHY88428.1"/>
    </source>
</evidence>
<dbReference type="HOGENOM" id="CLU_070584_1_0_11"/>
<dbReference type="PANTHER" id="PTHR40758">
    <property type="entry name" value="CONSERVED PROTEIN"/>
    <property type="match status" value="1"/>
</dbReference>
<organism evidence="2 3">
    <name type="scientific">Saccharomonospora azurea NA-128</name>
    <dbReference type="NCBI Taxonomy" id="882081"/>
    <lineage>
        <taxon>Bacteria</taxon>
        <taxon>Bacillati</taxon>
        <taxon>Actinomycetota</taxon>
        <taxon>Actinomycetes</taxon>
        <taxon>Pseudonocardiales</taxon>
        <taxon>Pseudonocardiaceae</taxon>
        <taxon>Saccharomonospora</taxon>
    </lineage>
</organism>
<dbReference type="GO" id="GO:0005886">
    <property type="term" value="C:plasma membrane"/>
    <property type="evidence" value="ECO:0007669"/>
    <property type="project" value="TreeGrafter"/>
</dbReference>
<proteinExistence type="predicted"/>
<evidence type="ECO:0000313" key="3">
    <source>
        <dbReference type="Proteomes" id="UP000004705"/>
    </source>
</evidence>
<keyword evidence="3" id="KW-1185">Reference proteome</keyword>